<keyword evidence="1 3" id="KW-0456">Lyase</keyword>
<gene>
    <name evidence="6" type="ORF">GJB61_11965</name>
</gene>
<sequence>MNLIHANAGVIPPVPTILDQNGHFDRNGMKILIDSLINKGVHGLFFLGTAGEFSQFSAKEREDIAEFCIDYTNGRLPVWIGTGSNNTPEAIRLTGHAAKSGATGVVVINPYYSKLSEETLFSHYASILEATEIPLMLYNFPALTGQDLSPAFVSRLAARYPNVVGIKETVDQLSHIRQMILQVKEINPAFSVFCGFDEYLLATLAAGGDGAIAASANFAPQLLLGVYNCFQNNNLVELLEHHRKVIEIPALYSLDEPFIPSIKEAIRMAGVPIPTFCLPPSNLWSAQKEQKLKEIFNRAGVPLAL</sequence>
<proteinExistence type="inferred from homology"/>
<dbReference type="GO" id="GO:0016829">
    <property type="term" value="F:lyase activity"/>
    <property type="evidence" value="ECO:0007669"/>
    <property type="project" value="UniProtKB-KW"/>
</dbReference>
<dbReference type="SUPFAM" id="SSF51569">
    <property type="entry name" value="Aldolase"/>
    <property type="match status" value="1"/>
</dbReference>
<evidence type="ECO:0000313" key="6">
    <source>
        <dbReference type="EMBL" id="MRN53711.1"/>
    </source>
</evidence>
<dbReference type="InterPro" id="IPR020625">
    <property type="entry name" value="Schiff_base-form_aldolases_AS"/>
</dbReference>
<keyword evidence="7" id="KW-1185">Reference proteome</keyword>
<feature type="binding site" evidence="5">
    <location>
        <position position="212"/>
    </location>
    <ligand>
        <name>pyruvate</name>
        <dbReference type="ChEBI" id="CHEBI:15361"/>
    </ligand>
</feature>
<dbReference type="RefSeq" id="WP_154118708.1">
    <property type="nucleotide sequence ID" value="NZ_WJXB01000003.1"/>
</dbReference>
<evidence type="ECO:0000313" key="7">
    <source>
        <dbReference type="Proteomes" id="UP000463051"/>
    </source>
</evidence>
<feature type="active site" description="Schiff-base intermediate with substrate" evidence="4">
    <location>
        <position position="167"/>
    </location>
</feature>
<dbReference type="Gene3D" id="3.20.20.70">
    <property type="entry name" value="Aldolase class I"/>
    <property type="match status" value="1"/>
</dbReference>
<dbReference type="SMART" id="SM01130">
    <property type="entry name" value="DHDPS"/>
    <property type="match status" value="1"/>
</dbReference>
<evidence type="ECO:0000256" key="3">
    <source>
        <dbReference type="PIRNR" id="PIRNR001365"/>
    </source>
</evidence>
<dbReference type="PANTHER" id="PTHR12128:SF28">
    <property type="entry name" value="2-DEHYDRO-3-DEOXY-D-GLUCONATE ALDOLASE YAGE-RELATED"/>
    <property type="match status" value="1"/>
</dbReference>
<dbReference type="GO" id="GO:0005829">
    <property type="term" value="C:cytosol"/>
    <property type="evidence" value="ECO:0007669"/>
    <property type="project" value="TreeGrafter"/>
</dbReference>
<dbReference type="InterPro" id="IPR002220">
    <property type="entry name" value="DapA-like"/>
</dbReference>
<dbReference type="Pfam" id="PF00701">
    <property type="entry name" value="DHDPS"/>
    <property type="match status" value="1"/>
</dbReference>
<evidence type="ECO:0000256" key="4">
    <source>
        <dbReference type="PIRSR" id="PIRSR001365-1"/>
    </source>
</evidence>
<dbReference type="InterPro" id="IPR013785">
    <property type="entry name" value="Aldolase_TIM"/>
</dbReference>
<evidence type="ECO:0000256" key="2">
    <source>
        <dbReference type="ARBA" id="ARBA00023270"/>
    </source>
</evidence>
<comment type="caution">
    <text evidence="6">The sequence shown here is derived from an EMBL/GenBank/DDBJ whole genome shotgun (WGS) entry which is preliminary data.</text>
</comment>
<reference evidence="6 7" key="1">
    <citation type="submission" date="2019-11" db="EMBL/GenBank/DDBJ databases">
        <title>Paenibacillus monticola sp. nov., a novel PGPR strain isolated from mountain sample in China.</title>
        <authorList>
            <person name="Zhao Q."/>
            <person name="Li H.-P."/>
            <person name="Zhang J.-L."/>
        </authorList>
    </citation>
    <scope>NUCLEOTIDE SEQUENCE [LARGE SCALE GENOMIC DNA]</scope>
    <source>
        <strain evidence="6 7">LC-T2</strain>
    </source>
</reference>
<dbReference type="PROSITE" id="PS00666">
    <property type="entry name" value="DHDPS_2"/>
    <property type="match status" value="1"/>
</dbReference>
<dbReference type="PRINTS" id="PR00146">
    <property type="entry name" value="DHPICSNTHASE"/>
</dbReference>
<evidence type="ECO:0000256" key="5">
    <source>
        <dbReference type="PIRSR" id="PIRSR001365-2"/>
    </source>
</evidence>
<accession>A0A7X2H549</accession>
<evidence type="ECO:0000256" key="1">
    <source>
        <dbReference type="ARBA" id="ARBA00023239"/>
    </source>
</evidence>
<dbReference type="EMBL" id="WJXB01000003">
    <property type="protein sequence ID" value="MRN53711.1"/>
    <property type="molecule type" value="Genomic_DNA"/>
</dbReference>
<protein>
    <submittedName>
        <fullName evidence="6">Dihydrodipicolinate synthase family protein</fullName>
    </submittedName>
</protein>
<dbReference type="AlphaFoldDB" id="A0A7X2H549"/>
<organism evidence="6 7">
    <name type="scientific">Paenibacillus monticola</name>
    <dbReference type="NCBI Taxonomy" id="2666075"/>
    <lineage>
        <taxon>Bacteria</taxon>
        <taxon>Bacillati</taxon>
        <taxon>Bacillota</taxon>
        <taxon>Bacilli</taxon>
        <taxon>Bacillales</taxon>
        <taxon>Paenibacillaceae</taxon>
        <taxon>Paenibacillus</taxon>
    </lineage>
</organism>
<dbReference type="Proteomes" id="UP000463051">
    <property type="component" value="Unassembled WGS sequence"/>
</dbReference>
<dbReference type="PIRSF" id="PIRSF001365">
    <property type="entry name" value="DHDPS"/>
    <property type="match status" value="1"/>
</dbReference>
<name>A0A7X2H549_9BACL</name>
<keyword evidence="2" id="KW-0704">Schiff base</keyword>
<feature type="active site" description="Proton donor/acceptor" evidence="4">
    <location>
        <position position="138"/>
    </location>
</feature>
<comment type="similarity">
    <text evidence="3">Belongs to the DapA family.</text>
</comment>
<dbReference type="PANTHER" id="PTHR12128">
    <property type="entry name" value="DIHYDRODIPICOLINATE SYNTHASE"/>
    <property type="match status" value="1"/>
</dbReference>
<dbReference type="CDD" id="cd00408">
    <property type="entry name" value="DHDPS-like"/>
    <property type="match status" value="1"/>
</dbReference>